<feature type="binding site" evidence="9">
    <location>
        <position position="255"/>
    </location>
    <ligand>
        <name>[4Fe-4S] cluster</name>
        <dbReference type="ChEBI" id="CHEBI:49883"/>
        <label>2</label>
    </ligand>
</feature>
<dbReference type="Gene3D" id="3.30.70.20">
    <property type="match status" value="1"/>
</dbReference>
<keyword evidence="9" id="KW-0846">Cobalamin</keyword>
<comment type="cofactor">
    <cofactor evidence="9">
        <name>[4Fe-4S] cluster</name>
        <dbReference type="ChEBI" id="CHEBI:49883"/>
    </cofactor>
    <text evidence="9">Binds 2 [4Fe-4S] clusters per monomer.</text>
</comment>
<feature type="binding site" evidence="9">
    <location>
        <position position="228"/>
    </location>
    <ligand>
        <name>[4Fe-4S] cluster</name>
        <dbReference type="ChEBI" id="CHEBI:49883"/>
        <label>2</label>
    </ligand>
</feature>
<dbReference type="InterPro" id="IPR004453">
    <property type="entry name" value="QueG"/>
</dbReference>
<comment type="subunit">
    <text evidence="9">Monomer.</text>
</comment>
<keyword evidence="8 9" id="KW-0411">Iron-sulfur</keyword>
<keyword evidence="12" id="KW-1185">Reference proteome</keyword>
<keyword evidence="1 9" id="KW-0004">4Fe-4S</keyword>
<dbReference type="InterPro" id="IPR013542">
    <property type="entry name" value="QueG_DUF1730"/>
</dbReference>
<protein>
    <recommendedName>
        <fullName evidence="9">Epoxyqueuosine reductase</fullName>
        <ecNumber evidence="9">1.17.99.6</ecNumber>
    </recommendedName>
    <alternativeName>
        <fullName evidence="9">Queuosine biosynthesis protein QueG</fullName>
    </alternativeName>
</protein>
<feature type="binding site" evidence="9">
    <location>
        <position position="212"/>
    </location>
    <ligand>
        <name>[4Fe-4S] cluster</name>
        <dbReference type="ChEBI" id="CHEBI:49883"/>
        <label>2</label>
    </ligand>
</feature>
<feature type="binding site" evidence="9">
    <location>
        <position position="148"/>
    </location>
    <ligand>
        <name>cob(II)alamin</name>
        <dbReference type="ChEBI" id="CHEBI:16304"/>
    </ligand>
</feature>
<dbReference type="PROSITE" id="PS00198">
    <property type="entry name" value="4FE4S_FER_1"/>
    <property type="match status" value="1"/>
</dbReference>
<feature type="binding site" evidence="9">
    <location>
        <position position="202"/>
    </location>
    <ligand>
        <name>[4Fe-4S] cluster</name>
        <dbReference type="ChEBI" id="CHEBI:49883"/>
        <label>1</label>
    </ligand>
</feature>
<feature type="active site" description="Proton donor" evidence="9">
    <location>
        <position position="148"/>
    </location>
</feature>
<feature type="binding site" evidence="9">
    <location>
        <position position="262"/>
    </location>
    <ligand>
        <name>[4Fe-4S] cluster</name>
        <dbReference type="ChEBI" id="CHEBI:49883"/>
        <label>1</label>
    </ligand>
</feature>
<comment type="cofactor">
    <cofactor evidence="9">
        <name>cob(II)alamin</name>
        <dbReference type="ChEBI" id="CHEBI:16304"/>
    </cofactor>
</comment>
<feature type="binding site" evidence="9">
    <location>
        <position position="183"/>
    </location>
    <ligand>
        <name>cob(II)alamin</name>
        <dbReference type="ChEBI" id="CHEBI:16304"/>
    </ligand>
</feature>
<comment type="caution">
    <text evidence="9">Lacks conserved residue(s) required for the propagation of feature annotation.</text>
</comment>
<keyword evidence="4 9" id="KW-0479">Metal-binding</keyword>
<feature type="domain" description="4Fe-4S ferredoxin-type" evidence="10">
    <location>
        <begin position="193"/>
        <end position="222"/>
    </location>
</feature>
<dbReference type="NCBIfam" id="TIGR00276">
    <property type="entry name" value="tRNA epoxyqueuosine(34) reductase QueG"/>
    <property type="match status" value="1"/>
</dbReference>
<feature type="binding site" evidence="9">
    <location>
        <position position="208"/>
    </location>
    <ligand>
        <name>[4Fe-4S] cluster</name>
        <dbReference type="ChEBI" id="CHEBI:49883"/>
        <label>1</label>
    </ligand>
</feature>
<evidence type="ECO:0000313" key="11">
    <source>
        <dbReference type="EMBL" id="MFG6428450.1"/>
    </source>
</evidence>
<evidence type="ECO:0000256" key="6">
    <source>
        <dbReference type="ARBA" id="ARBA00023002"/>
    </source>
</evidence>
<keyword evidence="2 9" id="KW-0963">Cytoplasm</keyword>
<comment type="caution">
    <text evidence="11">The sequence shown here is derived from an EMBL/GenBank/DDBJ whole genome shotgun (WGS) entry which is preliminary data.</text>
</comment>
<comment type="catalytic activity">
    <reaction evidence="9">
        <text>epoxyqueuosine(34) in tRNA + AH2 = queuosine(34) in tRNA + A + H2O</text>
        <dbReference type="Rhea" id="RHEA:32159"/>
        <dbReference type="Rhea" id="RHEA-COMP:18571"/>
        <dbReference type="Rhea" id="RHEA-COMP:18582"/>
        <dbReference type="ChEBI" id="CHEBI:13193"/>
        <dbReference type="ChEBI" id="CHEBI:15377"/>
        <dbReference type="ChEBI" id="CHEBI:17499"/>
        <dbReference type="ChEBI" id="CHEBI:194431"/>
        <dbReference type="ChEBI" id="CHEBI:194443"/>
        <dbReference type="EC" id="1.17.99.6"/>
    </reaction>
</comment>
<dbReference type="RefSeq" id="WP_394475379.1">
    <property type="nucleotide sequence ID" value="NZ_JBIGHV010000001.1"/>
</dbReference>
<sequence length="378" mass="40860">MQEVPSTVDATALLERLRGWARELGFSQIAVADVDLSSAEPGLQAWLDAGHHGRMHYMAAHGMKRARPAELVPGTLRVVTARMDYLPQATEPGWQAVEWAGLAEPTQAQVSIYARGRDYHKVLRNRLQKLAEKLEAEVGPLGYRVFTDSAPVLEVELAARSGLGWRGKHTLTLHREAGSMFFLGELFIDIALPLTEAVSAHCGECSACIAVCPTAAITAPYRVDARRCISYLTIEHDGSIPTELRPLIGNRVYGCDDCQLACPWNKFAQPAVLADFDVRPGLAGTPIAELLAWDEAEFLRRTEGSAIRRIGFARWQRNLAVAAGNALRQRDDASLRAALQRAGEGAEALVAEHVAWALSAPPSSLPLSSGTSSAGAPA</sequence>
<dbReference type="PROSITE" id="PS51379">
    <property type="entry name" value="4FE4S_FER_2"/>
    <property type="match status" value="1"/>
</dbReference>
<gene>
    <name evidence="9 11" type="primary">queG</name>
    <name evidence="11" type="ORF">ACG00Y_00915</name>
</gene>
<evidence type="ECO:0000259" key="10">
    <source>
        <dbReference type="PROSITE" id="PS51379"/>
    </source>
</evidence>
<dbReference type="Pfam" id="PF08331">
    <property type="entry name" value="QueG_DUF1730"/>
    <property type="match status" value="1"/>
</dbReference>
<keyword evidence="9" id="KW-0170">Cobalt</keyword>
<dbReference type="InterPro" id="IPR017896">
    <property type="entry name" value="4Fe4S_Fe-S-bd"/>
</dbReference>
<dbReference type="InterPro" id="IPR017900">
    <property type="entry name" value="4Fe4S_Fe_S_CS"/>
</dbReference>
<dbReference type="GO" id="GO:0052693">
    <property type="term" value="F:epoxyqueuosine reductase activity"/>
    <property type="evidence" value="ECO:0007669"/>
    <property type="project" value="UniProtKB-EC"/>
</dbReference>
<keyword evidence="7 9" id="KW-0408">Iron</keyword>
<evidence type="ECO:0000256" key="7">
    <source>
        <dbReference type="ARBA" id="ARBA00023004"/>
    </source>
</evidence>
<evidence type="ECO:0000256" key="4">
    <source>
        <dbReference type="ARBA" id="ARBA00022723"/>
    </source>
</evidence>
<feature type="binding site" evidence="9">
    <location>
        <position position="258"/>
    </location>
    <ligand>
        <name>[4Fe-4S] cluster</name>
        <dbReference type="ChEBI" id="CHEBI:49883"/>
        <label>2</label>
    </ligand>
</feature>
<dbReference type="SUPFAM" id="SSF46548">
    <property type="entry name" value="alpha-helical ferredoxin"/>
    <property type="match status" value="1"/>
</dbReference>
<accession>A0ABW7EVV7</accession>
<keyword evidence="3 9" id="KW-0819">tRNA processing</keyword>
<comment type="similarity">
    <text evidence="9">Belongs to the QueG family.</text>
</comment>
<dbReference type="PANTHER" id="PTHR30002:SF4">
    <property type="entry name" value="EPOXYQUEUOSINE REDUCTASE"/>
    <property type="match status" value="1"/>
</dbReference>
<dbReference type="EC" id="1.17.99.6" evidence="9"/>
<keyword evidence="6 9" id="KW-0560">Oxidoreductase</keyword>
<feature type="binding site" evidence="9">
    <location>
        <position position="205"/>
    </location>
    <ligand>
        <name>[4Fe-4S] cluster</name>
        <dbReference type="ChEBI" id="CHEBI:49883"/>
        <label>1</label>
    </ligand>
</feature>
<dbReference type="Pfam" id="PF13484">
    <property type="entry name" value="Fer4_16"/>
    <property type="match status" value="1"/>
</dbReference>
<evidence type="ECO:0000256" key="5">
    <source>
        <dbReference type="ARBA" id="ARBA00022785"/>
    </source>
</evidence>
<evidence type="ECO:0000313" key="12">
    <source>
        <dbReference type="Proteomes" id="UP001606210"/>
    </source>
</evidence>
<feature type="binding site" evidence="9">
    <location>
        <position position="65"/>
    </location>
    <ligand>
        <name>cob(II)alamin</name>
        <dbReference type="ChEBI" id="CHEBI:16304"/>
    </ligand>
</feature>
<dbReference type="HAMAP" id="MF_00916">
    <property type="entry name" value="QueG"/>
    <property type="match status" value="1"/>
</dbReference>
<organism evidence="11 12">
    <name type="scientific">Pelomonas parva</name>
    <dbReference type="NCBI Taxonomy" id="3299032"/>
    <lineage>
        <taxon>Bacteria</taxon>
        <taxon>Pseudomonadati</taxon>
        <taxon>Pseudomonadota</taxon>
        <taxon>Betaproteobacteria</taxon>
        <taxon>Burkholderiales</taxon>
        <taxon>Sphaerotilaceae</taxon>
        <taxon>Roseateles</taxon>
    </lineage>
</organism>
<feature type="binding site" evidence="9">
    <location>
        <begin position="255"/>
        <end position="256"/>
    </location>
    <ligand>
        <name>cob(II)alamin</name>
        <dbReference type="ChEBI" id="CHEBI:16304"/>
    </ligand>
</feature>
<keyword evidence="5 9" id="KW-0671">Queuosine biosynthesis</keyword>
<evidence type="ECO:0000256" key="9">
    <source>
        <dbReference type="HAMAP-Rule" id="MF_00916"/>
    </source>
</evidence>
<evidence type="ECO:0000256" key="3">
    <source>
        <dbReference type="ARBA" id="ARBA00022694"/>
    </source>
</evidence>
<proteinExistence type="inferred from homology"/>
<comment type="function">
    <text evidence="9">Catalyzes the conversion of epoxyqueuosine (oQ) to queuosine (Q), which is a hypermodified base found in the wobble positions of tRNA(Asp), tRNA(Asn), tRNA(His) and tRNA(Tyr).</text>
</comment>
<reference evidence="11 12" key="1">
    <citation type="submission" date="2024-08" db="EMBL/GenBank/DDBJ databases">
        <authorList>
            <person name="Lu H."/>
        </authorList>
    </citation>
    <scope>NUCLEOTIDE SEQUENCE [LARGE SCALE GENOMIC DNA]</scope>
    <source>
        <strain evidence="11 12">LYH14W</strain>
    </source>
</reference>
<dbReference type="EMBL" id="JBIGHV010000001">
    <property type="protein sequence ID" value="MFG6428450.1"/>
    <property type="molecule type" value="Genomic_DNA"/>
</dbReference>
<dbReference type="PANTHER" id="PTHR30002">
    <property type="entry name" value="EPOXYQUEUOSINE REDUCTASE"/>
    <property type="match status" value="1"/>
</dbReference>
<comment type="subcellular location">
    <subcellularLocation>
        <location evidence="9">Cytoplasm</location>
    </subcellularLocation>
</comment>
<evidence type="ECO:0000256" key="1">
    <source>
        <dbReference type="ARBA" id="ARBA00022485"/>
    </source>
</evidence>
<dbReference type="Proteomes" id="UP001606210">
    <property type="component" value="Unassembled WGS sequence"/>
</dbReference>
<evidence type="ECO:0000256" key="8">
    <source>
        <dbReference type="ARBA" id="ARBA00023014"/>
    </source>
</evidence>
<name>A0ABW7EVV7_9BURK</name>
<comment type="pathway">
    <text evidence="9">tRNA modification; tRNA-queuosine biosynthesis.</text>
</comment>
<feature type="binding site" evidence="9">
    <location>
        <position position="230"/>
    </location>
    <ligand>
        <name>cob(II)alamin</name>
        <dbReference type="ChEBI" id="CHEBI:16304"/>
    </ligand>
</feature>
<evidence type="ECO:0000256" key="2">
    <source>
        <dbReference type="ARBA" id="ARBA00022490"/>
    </source>
</evidence>